<evidence type="ECO:0000313" key="2">
    <source>
        <dbReference type="EMBL" id="SCY35026.1"/>
    </source>
</evidence>
<proteinExistence type="predicted"/>
<feature type="transmembrane region" description="Helical" evidence="1">
    <location>
        <begin position="136"/>
        <end position="156"/>
    </location>
</feature>
<dbReference type="STRING" id="419481.SAMN05216233_107187"/>
<dbReference type="OrthoDB" id="7066838at2"/>
<evidence type="ECO:0000256" key="1">
    <source>
        <dbReference type="SAM" id="Phobius"/>
    </source>
</evidence>
<feature type="transmembrane region" description="Helical" evidence="1">
    <location>
        <begin position="177"/>
        <end position="195"/>
    </location>
</feature>
<organism evidence="2 3">
    <name type="scientific">Desulfoluna spongiiphila</name>
    <dbReference type="NCBI Taxonomy" id="419481"/>
    <lineage>
        <taxon>Bacteria</taxon>
        <taxon>Pseudomonadati</taxon>
        <taxon>Thermodesulfobacteriota</taxon>
        <taxon>Desulfobacteria</taxon>
        <taxon>Desulfobacterales</taxon>
        <taxon>Desulfolunaceae</taxon>
        <taxon>Desulfoluna</taxon>
    </lineage>
</organism>
<name>A0A1G5F6W5_9BACT</name>
<keyword evidence="3" id="KW-1185">Reference proteome</keyword>
<dbReference type="GO" id="GO:0016301">
    <property type="term" value="F:kinase activity"/>
    <property type="evidence" value="ECO:0007669"/>
    <property type="project" value="UniProtKB-KW"/>
</dbReference>
<dbReference type="AlphaFoldDB" id="A0A1G5F6W5"/>
<keyword evidence="1" id="KW-0812">Transmembrane</keyword>
<keyword evidence="2" id="KW-0808">Transferase</keyword>
<feature type="transmembrane region" description="Helical" evidence="1">
    <location>
        <begin position="6"/>
        <end position="28"/>
    </location>
</feature>
<accession>A0A1G5F6W5</accession>
<dbReference type="RefSeq" id="WP_092210830.1">
    <property type="nucleotide sequence ID" value="NZ_FMUX01000007.1"/>
</dbReference>
<dbReference type="Proteomes" id="UP000198870">
    <property type="component" value="Unassembled WGS sequence"/>
</dbReference>
<evidence type="ECO:0000313" key="3">
    <source>
        <dbReference type="Proteomes" id="UP000198870"/>
    </source>
</evidence>
<sequence>MDRSFVITQVSGFVIHFSIAYFNGLLVTHKGVKVNYTRKINHFMLFFLPIYLSMYLTYERTLASTILAMCLMAATLVIYIKPVRQRVPAIATAFLSFDRPEDRPHTLLWLSTQILAATVIMIPLMIYFSKVGMLELIYIPLLINGLGDGLAEPVGVRFGRHPYKTWALFTRKRYIRTLEGSACVLLVSSATILLFRDSFTPVQFIIAMAAVPVLMTLAEALSPHTWDTPFLYTVSGISLSGILMI</sequence>
<feature type="transmembrane region" description="Helical" evidence="1">
    <location>
        <begin position="107"/>
        <end position="130"/>
    </location>
</feature>
<keyword evidence="1" id="KW-1133">Transmembrane helix</keyword>
<protein>
    <submittedName>
        <fullName evidence="2">Phytol kinase</fullName>
    </submittedName>
</protein>
<feature type="transmembrane region" description="Helical" evidence="1">
    <location>
        <begin position="201"/>
        <end position="221"/>
    </location>
</feature>
<keyword evidence="2" id="KW-0418">Kinase</keyword>
<dbReference type="EMBL" id="FMUX01000007">
    <property type="protein sequence ID" value="SCY35026.1"/>
    <property type="molecule type" value="Genomic_DNA"/>
</dbReference>
<gene>
    <name evidence="2" type="ORF">SAMN05216233_107187</name>
</gene>
<feature type="transmembrane region" description="Helical" evidence="1">
    <location>
        <begin position="62"/>
        <end position="80"/>
    </location>
</feature>
<feature type="transmembrane region" description="Helical" evidence="1">
    <location>
        <begin position="40"/>
        <end position="56"/>
    </location>
</feature>
<reference evidence="2 3" key="1">
    <citation type="submission" date="2016-10" db="EMBL/GenBank/DDBJ databases">
        <authorList>
            <person name="de Groot N.N."/>
        </authorList>
    </citation>
    <scope>NUCLEOTIDE SEQUENCE [LARGE SCALE GENOMIC DNA]</scope>
    <source>
        <strain evidence="2 3">AA1</strain>
    </source>
</reference>
<keyword evidence="1" id="KW-0472">Membrane</keyword>